<dbReference type="RefSeq" id="WP_241913823.1">
    <property type="nucleotide sequence ID" value="NZ_CP093326.1"/>
</dbReference>
<gene>
    <name evidence="9" type="ORF">MNQ99_17210</name>
</gene>
<evidence type="ECO:0000256" key="6">
    <source>
        <dbReference type="ARBA" id="ARBA00023136"/>
    </source>
</evidence>
<feature type="domain" description="ABC transmembrane type-1" evidence="8">
    <location>
        <begin position="58"/>
        <end position="238"/>
    </location>
</feature>
<evidence type="ECO:0000313" key="9">
    <source>
        <dbReference type="EMBL" id="UNK45632.1"/>
    </source>
</evidence>
<keyword evidence="2 7" id="KW-0813">Transport</keyword>
<organism evidence="9 10">
    <name type="scientific">Arthrobacter sulfonylureivorans</name>
    <dbReference type="NCBI Taxonomy" id="2486855"/>
    <lineage>
        <taxon>Bacteria</taxon>
        <taxon>Bacillati</taxon>
        <taxon>Actinomycetota</taxon>
        <taxon>Actinomycetes</taxon>
        <taxon>Micrococcales</taxon>
        <taxon>Micrococcaceae</taxon>
        <taxon>Arthrobacter</taxon>
    </lineage>
</organism>
<evidence type="ECO:0000256" key="2">
    <source>
        <dbReference type="ARBA" id="ARBA00022448"/>
    </source>
</evidence>
<evidence type="ECO:0000256" key="3">
    <source>
        <dbReference type="ARBA" id="ARBA00022475"/>
    </source>
</evidence>
<feature type="transmembrane region" description="Helical" evidence="7">
    <location>
        <begin position="54"/>
        <end position="87"/>
    </location>
</feature>
<dbReference type="PANTHER" id="PTHR30151">
    <property type="entry name" value="ALKANE SULFONATE ABC TRANSPORTER-RELATED, MEMBRANE SUBUNIT"/>
    <property type="match status" value="1"/>
</dbReference>
<proteinExistence type="inferred from homology"/>
<evidence type="ECO:0000256" key="4">
    <source>
        <dbReference type="ARBA" id="ARBA00022692"/>
    </source>
</evidence>
<sequence>MKLNARINVPGIAVILLVVAVWQVSTATFLRFEYLPSPIGIAEAFAEMVAGGEILLYVGHTLSITLLAAAIAIAGGVILGSVIALAPFVRTYTLGTVNVLRSLPVVALMPIALLIWGPEPKTELIVAVFSALWPITINSIGGVAQIHPRLLEMARTFRLSTGDTFRKVVFPAALPSILVGSRLAVIHALVVVIVAEMLINPQGMGGRLYRTQVALQPEQMWVWVIISGIIGYLLNVIMIRGVRKALPGIGSAIGGAS</sequence>
<evidence type="ECO:0000313" key="10">
    <source>
        <dbReference type="Proteomes" id="UP000829069"/>
    </source>
</evidence>
<accession>A0ABY3WBE8</accession>
<comment type="subcellular location">
    <subcellularLocation>
        <location evidence="1 7">Cell membrane</location>
        <topology evidence="1 7">Multi-pass membrane protein</topology>
    </subcellularLocation>
</comment>
<evidence type="ECO:0000256" key="1">
    <source>
        <dbReference type="ARBA" id="ARBA00004651"/>
    </source>
</evidence>
<feature type="transmembrane region" description="Helical" evidence="7">
    <location>
        <begin position="168"/>
        <end position="200"/>
    </location>
</feature>
<evidence type="ECO:0000256" key="7">
    <source>
        <dbReference type="RuleBase" id="RU363032"/>
    </source>
</evidence>
<dbReference type="InterPro" id="IPR000515">
    <property type="entry name" value="MetI-like"/>
</dbReference>
<feature type="transmembrane region" description="Helical" evidence="7">
    <location>
        <begin position="99"/>
        <end position="118"/>
    </location>
</feature>
<keyword evidence="10" id="KW-1185">Reference proteome</keyword>
<feature type="transmembrane region" description="Helical" evidence="7">
    <location>
        <begin position="12"/>
        <end position="34"/>
    </location>
</feature>
<keyword evidence="6 7" id="KW-0472">Membrane</keyword>
<dbReference type="Pfam" id="PF00528">
    <property type="entry name" value="BPD_transp_1"/>
    <property type="match status" value="1"/>
</dbReference>
<dbReference type="SUPFAM" id="SSF161098">
    <property type="entry name" value="MetI-like"/>
    <property type="match status" value="1"/>
</dbReference>
<dbReference type="Proteomes" id="UP000829069">
    <property type="component" value="Chromosome"/>
</dbReference>
<dbReference type="CDD" id="cd06261">
    <property type="entry name" value="TM_PBP2"/>
    <property type="match status" value="1"/>
</dbReference>
<dbReference type="PROSITE" id="PS50928">
    <property type="entry name" value="ABC_TM1"/>
    <property type="match status" value="1"/>
</dbReference>
<dbReference type="InterPro" id="IPR035906">
    <property type="entry name" value="MetI-like_sf"/>
</dbReference>
<reference evidence="9 10" key="1">
    <citation type="submission" date="2022-03" db="EMBL/GenBank/DDBJ databases">
        <title>Isotopic signatures of nitrous oxide derived from detoxification processes.</title>
        <authorList>
            <person name="Behrendt U."/>
            <person name="Buchen C."/>
            <person name="Well R."/>
            <person name="Ulrich A."/>
            <person name="Rohe L."/>
            <person name="Kolb S."/>
            <person name="Schloter M."/>
            <person name="Horn M.A."/>
            <person name="Augustin J."/>
        </authorList>
    </citation>
    <scope>NUCLEOTIDE SEQUENCE [LARGE SCALE GENOMIC DNA]</scope>
    <source>
        <strain evidence="9 10">S4-C24</strain>
    </source>
</reference>
<feature type="transmembrane region" description="Helical" evidence="7">
    <location>
        <begin position="124"/>
        <end position="147"/>
    </location>
</feature>
<evidence type="ECO:0000256" key="5">
    <source>
        <dbReference type="ARBA" id="ARBA00022989"/>
    </source>
</evidence>
<comment type="similarity">
    <text evidence="7">Belongs to the binding-protein-dependent transport system permease family.</text>
</comment>
<dbReference type="Gene3D" id="1.10.3720.10">
    <property type="entry name" value="MetI-like"/>
    <property type="match status" value="1"/>
</dbReference>
<keyword evidence="4 7" id="KW-0812">Transmembrane</keyword>
<keyword evidence="5 7" id="KW-1133">Transmembrane helix</keyword>
<name>A0ABY3WBE8_9MICC</name>
<keyword evidence="3" id="KW-1003">Cell membrane</keyword>
<evidence type="ECO:0000259" key="8">
    <source>
        <dbReference type="PROSITE" id="PS50928"/>
    </source>
</evidence>
<dbReference type="PANTHER" id="PTHR30151:SF0">
    <property type="entry name" value="ABC TRANSPORTER PERMEASE PROTEIN MJ0413-RELATED"/>
    <property type="match status" value="1"/>
</dbReference>
<feature type="transmembrane region" description="Helical" evidence="7">
    <location>
        <begin position="220"/>
        <end position="239"/>
    </location>
</feature>
<dbReference type="EMBL" id="CP093326">
    <property type="protein sequence ID" value="UNK45632.1"/>
    <property type="molecule type" value="Genomic_DNA"/>
</dbReference>
<protein>
    <submittedName>
        <fullName evidence="9">ABC transporter permease subunit</fullName>
    </submittedName>
</protein>